<dbReference type="Pfam" id="PF01527">
    <property type="entry name" value="HTH_Tnp_1"/>
    <property type="match status" value="1"/>
</dbReference>
<dbReference type="Gene3D" id="1.10.10.60">
    <property type="entry name" value="Homeodomain-like"/>
    <property type="match status" value="1"/>
</dbReference>
<dbReference type="GO" id="GO:0003677">
    <property type="term" value="F:DNA binding"/>
    <property type="evidence" value="ECO:0007669"/>
    <property type="project" value="InterPro"/>
</dbReference>
<accession>A0A4R7G3C5</accession>
<protein>
    <submittedName>
        <fullName evidence="1">Transposase</fullName>
    </submittedName>
</protein>
<dbReference type="InterPro" id="IPR002514">
    <property type="entry name" value="Transposase_8"/>
</dbReference>
<proteinExistence type="predicted"/>
<dbReference type="SUPFAM" id="SSF46689">
    <property type="entry name" value="Homeodomain-like"/>
    <property type="match status" value="1"/>
</dbReference>
<dbReference type="EMBL" id="SOAN01000005">
    <property type="protein sequence ID" value="TDS85874.1"/>
    <property type="molecule type" value="Genomic_DNA"/>
</dbReference>
<dbReference type="GO" id="GO:0004803">
    <property type="term" value="F:transposase activity"/>
    <property type="evidence" value="ECO:0007669"/>
    <property type="project" value="InterPro"/>
</dbReference>
<reference evidence="1 2" key="1">
    <citation type="submission" date="2019-03" db="EMBL/GenBank/DDBJ databases">
        <title>Genomic Encyclopedia of Type Strains, Phase III (KMG-III): the genomes of soil and plant-associated and newly described type strains.</title>
        <authorList>
            <person name="Whitman W."/>
        </authorList>
    </citation>
    <scope>NUCLEOTIDE SEQUENCE [LARGE SCALE GENOMIC DNA]</scope>
    <source>
        <strain evidence="1 2">DSM 27373</strain>
    </source>
</reference>
<organism evidence="1 2">
    <name type="scientific">Nesterenkonia aurantiaca</name>
    <dbReference type="NCBI Taxonomy" id="1436010"/>
    <lineage>
        <taxon>Bacteria</taxon>
        <taxon>Bacillati</taxon>
        <taxon>Actinomycetota</taxon>
        <taxon>Actinomycetes</taxon>
        <taxon>Micrococcales</taxon>
        <taxon>Micrococcaceae</taxon>
        <taxon>Nesterenkonia</taxon>
    </lineage>
</organism>
<evidence type="ECO:0000313" key="2">
    <source>
        <dbReference type="Proteomes" id="UP000294506"/>
    </source>
</evidence>
<name>A0A4R7G3C5_9MICC</name>
<dbReference type="Proteomes" id="UP000294506">
    <property type="component" value="Unassembled WGS sequence"/>
</dbReference>
<dbReference type="AlphaFoldDB" id="A0A4R7G3C5"/>
<keyword evidence="2" id="KW-1185">Reference proteome</keyword>
<dbReference type="PANTHER" id="PTHR33609:SF1">
    <property type="entry name" value="TRANSPOSASE"/>
    <property type="match status" value="1"/>
</dbReference>
<gene>
    <name evidence="1" type="ORF">EV640_105227</name>
</gene>
<comment type="caution">
    <text evidence="1">The sequence shown here is derived from an EMBL/GenBank/DDBJ whole genome shotgun (WGS) entry which is preliminary data.</text>
</comment>
<evidence type="ECO:0000313" key="1">
    <source>
        <dbReference type="EMBL" id="TDS85874.1"/>
    </source>
</evidence>
<dbReference type="InterPro" id="IPR052546">
    <property type="entry name" value="Transposase_8_domain"/>
</dbReference>
<dbReference type="PANTHER" id="PTHR33609">
    <property type="entry name" value="LOW CALCIUM RESPONSE LOCUS PROTEIN S"/>
    <property type="match status" value="1"/>
</dbReference>
<dbReference type="GO" id="GO:0006313">
    <property type="term" value="P:DNA transposition"/>
    <property type="evidence" value="ECO:0007669"/>
    <property type="project" value="InterPro"/>
</dbReference>
<dbReference type="InterPro" id="IPR009057">
    <property type="entry name" value="Homeodomain-like_sf"/>
</dbReference>
<sequence length="92" mass="10748">MARRHTPEQVIAKVRQGQRMLNEGHPMIEVIKELQVTEATWYRWLNQYGSEKNAETSKRTRELEKENARLKKLLADQVLANDILSEVAKGKF</sequence>